<dbReference type="CDD" id="cd00207">
    <property type="entry name" value="fer2"/>
    <property type="match status" value="1"/>
</dbReference>
<evidence type="ECO:0000259" key="1">
    <source>
        <dbReference type="PROSITE" id="PS51085"/>
    </source>
</evidence>
<accession>A0ABW3IA94</accession>
<dbReference type="Pfam" id="PF00111">
    <property type="entry name" value="Fer2"/>
    <property type="match status" value="1"/>
</dbReference>
<feature type="domain" description="2Fe-2S ferredoxin-type" evidence="1">
    <location>
        <begin position="1"/>
        <end position="82"/>
    </location>
</feature>
<dbReference type="EMBL" id="JBHTJN010000011">
    <property type="protein sequence ID" value="MFD0966422.1"/>
    <property type="molecule type" value="Genomic_DNA"/>
</dbReference>
<dbReference type="PROSITE" id="PS51085">
    <property type="entry name" value="2FE2S_FER_2"/>
    <property type="match status" value="1"/>
</dbReference>
<dbReference type="Gene3D" id="3.10.20.30">
    <property type="match status" value="1"/>
</dbReference>
<dbReference type="InterPro" id="IPR012675">
    <property type="entry name" value="Beta-grasp_dom_sf"/>
</dbReference>
<dbReference type="InterPro" id="IPR006058">
    <property type="entry name" value="2Fe2S_fd_BS"/>
</dbReference>
<evidence type="ECO:0000313" key="2">
    <source>
        <dbReference type="EMBL" id="MFD0966422.1"/>
    </source>
</evidence>
<dbReference type="InterPro" id="IPR001041">
    <property type="entry name" value="2Fe-2S_ferredoxin-type"/>
</dbReference>
<comment type="caution">
    <text evidence="2">The sequence shown here is derived from an EMBL/GenBank/DDBJ whole genome shotgun (WGS) entry which is preliminary data.</text>
</comment>
<organism evidence="2 3">
    <name type="scientific">Seminibacterium arietis</name>
    <dbReference type="NCBI Taxonomy" id="1173502"/>
    <lineage>
        <taxon>Bacteria</taxon>
        <taxon>Pseudomonadati</taxon>
        <taxon>Pseudomonadota</taxon>
        <taxon>Gammaproteobacteria</taxon>
        <taxon>Pasteurellales</taxon>
        <taxon>Pasteurellaceae</taxon>
        <taxon>Seminibacterium</taxon>
    </lineage>
</organism>
<dbReference type="InterPro" id="IPR036010">
    <property type="entry name" value="2Fe-2S_ferredoxin-like_sf"/>
</dbReference>
<evidence type="ECO:0000313" key="3">
    <source>
        <dbReference type="Proteomes" id="UP001596996"/>
    </source>
</evidence>
<proteinExistence type="predicted"/>
<sequence length="82" mass="9499">MKITLLRSNLRFELDNSLSILENLERHGIHHEYQCRSGYCGSCRAKIKKGEISYQEKPLAFLNQDEILLCCSQAIEDLELDL</sequence>
<dbReference type="RefSeq" id="WP_380820640.1">
    <property type="nucleotide sequence ID" value="NZ_JBHTJN010000011.1"/>
</dbReference>
<dbReference type="PROSITE" id="PS00197">
    <property type="entry name" value="2FE2S_FER_1"/>
    <property type="match status" value="1"/>
</dbReference>
<name>A0ABW3IA94_9PAST</name>
<dbReference type="NCBIfam" id="NF007985">
    <property type="entry name" value="PRK10713.1"/>
    <property type="match status" value="1"/>
</dbReference>
<protein>
    <submittedName>
        <fullName evidence="2">Class I ribonucleotide reductase maintenance protein YfaE</fullName>
    </submittedName>
</protein>
<reference evidence="3" key="1">
    <citation type="journal article" date="2019" name="Int. J. Syst. Evol. Microbiol.">
        <title>The Global Catalogue of Microorganisms (GCM) 10K type strain sequencing project: providing services to taxonomists for standard genome sequencing and annotation.</title>
        <authorList>
            <consortium name="The Broad Institute Genomics Platform"/>
            <consortium name="The Broad Institute Genome Sequencing Center for Infectious Disease"/>
            <person name="Wu L."/>
            <person name="Ma J."/>
        </authorList>
    </citation>
    <scope>NUCLEOTIDE SEQUENCE [LARGE SCALE GENOMIC DNA]</scope>
    <source>
        <strain evidence="3">CCUG 61707</strain>
    </source>
</reference>
<gene>
    <name evidence="2" type="primary">yfaE</name>
    <name evidence="2" type="ORF">ACFQ02_06135</name>
</gene>
<dbReference type="Proteomes" id="UP001596996">
    <property type="component" value="Unassembled WGS sequence"/>
</dbReference>
<dbReference type="SUPFAM" id="SSF54292">
    <property type="entry name" value="2Fe-2S ferredoxin-like"/>
    <property type="match status" value="1"/>
</dbReference>
<keyword evidence="3" id="KW-1185">Reference proteome</keyword>